<organism evidence="2 3">
    <name type="scientific">Fundicoccus ignavus</name>
    <dbReference type="NCBI Taxonomy" id="2664442"/>
    <lineage>
        <taxon>Bacteria</taxon>
        <taxon>Bacillati</taxon>
        <taxon>Bacillota</taxon>
        <taxon>Bacilli</taxon>
        <taxon>Lactobacillales</taxon>
        <taxon>Aerococcaceae</taxon>
        <taxon>Fundicoccus</taxon>
    </lineage>
</organism>
<protein>
    <submittedName>
        <fullName evidence="2">Uncharacterized protein</fullName>
    </submittedName>
</protein>
<keyword evidence="1" id="KW-1133">Transmembrane helix</keyword>
<evidence type="ECO:0000313" key="3">
    <source>
        <dbReference type="Proteomes" id="UP000469870"/>
    </source>
</evidence>
<feature type="transmembrane region" description="Helical" evidence="1">
    <location>
        <begin position="293"/>
        <end position="314"/>
    </location>
</feature>
<reference evidence="2 3" key="1">
    <citation type="submission" date="2019-11" db="EMBL/GenBank/DDBJ databases">
        <title>Characterisation of Fundicoccus ignavus gen. nov. sp. nov., a novel genus of the family Aerococcaceae isolated from bulk tank milk.</title>
        <authorList>
            <person name="Siebert A."/>
            <person name="Huptas C."/>
            <person name="Wenning M."/>
            <person name="Scherer S."/>
            <person name="Doll E.V."/>
        </authorList>
    </citation>
    <scope>NUCLEOTIDE SEQUENCE [LARGE SCALE GENOMIC DNA]</scope>
    <source>
        <strain evidence="2 3">DSM 109653</strain>
    </source>
</reference>
<feature type="transmembrane region" description="Helical" evidence="1">
    <location>
        <begin position="267"/>
        <end position="286"/>
    </location>
</feature>
<feature type="transmembrane region" description="Helical" evidence="1">
    <location>
        <begin position="204"/>
        <end position="228"/>
    </location>
</feature>
<feature type="transmembrane region" description="Helical" evidence="1">
    <location>
        <begin position="51"/>
        <end position="76"/>
    </location>
</feature>
<comment type="caution">
    <text evidence="2">The sequence shown here is derived from an EMBL/GenBank/DDBJ whole genome shotgun (WGS) entry which is preliminary data.</text>
</comment>
<name>A0A844BVY2_9LACT</name>
<feature type="transmembrane region" description="Helical" evidence="1">
    <location>
        <begin position="334"/>
        <end position="356"/>
    </location>
</feature>
<evidence type="ECO:0000256" key="1">
    <source>
        <dbReference type="SAM" id="Phobius"/>
    </source>
</evidence>
<accession>A0A844BVY2</accession>
<dbReference type="AlphaFoldDB" id="A0A844BVY2"/>
<dbReference type="EMBL" id="WJQR01000010">
    <property type="protein sequence ID" value="MRI82302.1"/>
    <property type="molecule type" value="Genomic_DNA"/>
</dbReference>
<feature type="transmembrane region" description="Helical" evidence="1">
    <location>
        <begin position="82"/>
        <end position="98"/>
    </location>
</feature>
<keyword evidence="1" id="KW-0812">Transmembrane</keyword>
<sequence length="369" mass="41847">MNFCVKCGSALEGTKEECLNCGFIVADVKKRQSKLEPTVQIKLKELLYEGIINLISLIQVNFYLSFIGTFILFIIFSTKPSLGWGMFLIILFSGYLYADSKEVIQHPLDYKIQLWFANKVKLTPSRIEHYSKNDHRFIQTIKSKKETPLNKADDSEATVGLKVHEANQGIENELNSPDPIEIMTHYNTKQGAVNQLELNQVVKYIMHILLIAIALFVYYRGLVAYSLYDVKLSLLSESYQQQTLTMSELIDLLSYGHYFDNTSKSEIIHMTFFVIAYYLPVGFAFLSLLPSKLAGFCQLIIAFIMGGGMLYLVYLANDSNLLVTYSGQYSNFSAGLGLGSFFIFGAIIFMIILSVIKMFSTRQVVRSYS</sequence>
<evidence type="ECO:0000313" key="2">
    <source>
        <dbReference type="EMBL" id="MRI82302.1"/>
    </source>
</evidence>
<proteinExistence type="predicted"/>
<gene>
    <name evidence="2" type="ORF">GIY11_09810</name>
</gene>
<keyword evidence="1" id="KW-0472">Membrane</keyword>
<dbReference type="Proteomes" id="UP000469870">
    <property type="component" value="Unassembled WGS sequence"/>
</dbReference>